<comment type="subcellular location">
    <subcellularLocation>
        <location evidence="1">Cell membrane</location>
        <topology evidence="1">Multi-pass membrane protein</topology>
    </subcellularLocation>
</comment>
<dbReference type="KEGG" id="stae:HNV11_20180"/>
<dbReference type="AlphaFoldDB" id="A0A6M5YE10"/>
<dbReference type="PANTHER" id="PTHR34582">
    <property type="entry name" value="UPF0702 TRANSMEMBRANE PROTEIN YCAP"/>
    <property type="match status" value="1"/>
</dbReference>
<feature type="transmembrane region" description="Helical" evidence="7">
    <location>
        <begin position="74"/>
        <end position="96"/>
    </location>
</feature>
<evidence type="ECO:0000313" key="11">
    <source>
        <dbReference type="Proteomes" id="UP000502756"/>
    </source>
</evidence>
<reference evidence="10 11" key="1">
    <citation type="submission" date="2020-05" db="EMBL/GenBank/DDBJ databases">
        <title>Genome sequencing of Spirosoma sp. TS118.</title>
        <authorList>
            <person name="Lee J.-H."/>
            <person name="Jeong S."/>
            <person name="Zhao L."/>
            <person name="Jung J.-H."/>
            <person name="Kim M.-K."/>
            <person name="Lim S."/>
        </authorList>
    </citation>
    <scope>NUCLEOTIDE SEQUENCE [LARGE SCALE GENOMIC DNA]</scope>
    <source>
        <strain evidence="10 11">TS118</strain>
    </source>
</reference>
<comment type="similarity">
    <text evidence="2">Belongs to the UPF0702 family.</text>
</comment>
<dbReference type="InterPro" id="IPR048454">
    <property type="entry name" value="YetF_N"/>
</dbReference>
<gene>
    <name evidence="10" type="ORF">HNV11_20180</name>
</gene>
<sequence length="188" mass="20978">MIDILSTIHDWLFKGWESIWRVLFVGVLAYLGLLIFLRISGKRTLSKMNAFDLVVTVALGSTLSTIIVSRQTGVADGLMAMAVLIALQYGVAWLSVRWTWFRHRVKSEPTLLFHQGEYLRMSMRRERVTEDEVLSAIRSSGGARPETVTAVVLETDGSFTVIQSNDSARATSLQNVQRLTADGSRQAC</sequence>
<evidence type="ECO:0000259" key="8">
    <source>
        <dbReference type="Pfam" id="PF04239"/>
    </source>
</evidence>
<proteinExistence type="inferred from homology"/>
<dbReference type="Proteomes" id="UP000502756">
    <property type="component" value="Chromosome"/>
</dbReference>
<feature type="domain" description="YetF C-terminal" evidence="8">
    <location>
        <begin position="97"/>
        <end position="167"/>
    </location>
</feature>
<feature type="transmembrane region" description="Helical" evidence="7">
    <location>
        <begin position="49"/>
        <end position="68"/>
    </location>
</feature>
<keyword evidence="3" id="KW-1003">Cell membrane</keyword>
<evidence type="ECO:0000256" key="2">
    <source>
        <dbReference type="ARBA" id="ARBA00006448"/>
    </source>
</evidence>
<evidence type="ECO:0000256" key="5">
    <source>
        <dbReference type="ARBA" id="ARBA00022989"/>
    </source>
</evidence>
<feature type="domain" description="YetF-like N-terminal transmembrane" evidence="9">
    <location>
        <begin position="27"/>
        <end position="93"/>
    </location>
</feature>
<dbReference type="EMBL" id="CP053435">
    <property type="protein sequence ID" value="QJW91531.1"/>
    <property type="molecule type" value="Genomic_DNA"/>
</dbReference>
<accession>A0A6M5YE10</accession>
<protein>
    <submittedName>
        <fullName evidence="10">DUF421 domain-containing protein</fullName>
    </submittedName>
</protein>
<name>A0A6M5YE10_9BACT</name>
<evidence type="ECO:0000256" key="7">
    <source>
        <dbReference type="SAM" id="Phobius"/>
    </source>
</evidence>
<evidence type="ECO:0000256" key="4">
    <source>
        <dbReference type="ARBA" id="ARBA00022692"/>
    </source>
</evidence>
<keyword evidence="5 7" id="KW-1133">Transmembrane helix</keyword>
<keyword evidence="4 7" id="KW-0812">Transmembrane</keyword>
<evidence type="ECO:0000259" key="9">
    <source>
        <dbReference type="Pfam" id="PF20730"/>
    </source>
</evidence>
<evidence type="ECO:0000256" key="3">
    <source>
        <dbReference type="ARBA" id="ARBA00022475"/>
    </source>
</evidence>
<evidence type="ECO:0000256" key="1">
    <source>
        <dbReference type="ARBA" id="ARBA00004651"/>
    </source>
</evidence>
<dbReference type="Pfam" id="PF04239">
    <property type="entry name" value="DUF421"/>
    <property type="match status" value="1"/>
</dbReference>
<dbReference type="InterPro" id="IPR023090">
    <property type="entry name" value="UPF0702_alpha/beta_dom_sf"/>
</dbReference>
<organism evidence="10 11">
    <name type="scientific">Spirosoma taeanense</name>
    <dbReference type="NCBI Taxonomy" id="2735870"/>
    <lineage>
        <taxon>Bacteria</taxon>
        <taxon>Pseudomonadati</taxon>
        <taxon>Bacteroidota</taxon>
        <taxon>Cytophagia</taxon>
        <taxon>Cytophagales</taxon>
        <taxon>Cytophagaceae</taxon>
        <taxon>Spirosoma</taxon>
    </lineage>
</organism>
<keyword evidence="11" id="KW-1185">Reference proteome</keyword>
<evidence type="ECO:0000313" key="10">
    <source>
        <dbReference type="EMBL" id="QJW91531.1"/>
    </source>
</evidence>
<dbReference type="Pfam" id="PF20730">
    <property type="entry name" value="YetF_N"/>
    <property type="match status" value="1"/>
</dbReference>
<dbReference type="PANTHER" id="PTHR34582:SF6">
    <property type="entry name" value="UPF0702 TRANSMEMBRANE PROTEIN YCAP"/>
    <property type="match status" value="1"/>
</dbReference>
<keyword evidence="6 7" id="KW-0472">Membrane</keyword>
<dbReference type="InterPro" id="IPR007353">
    <property type="entry name" value="DUF421"/>
</dbReference>
<evidence type="ECO:0000256" key="6">
    <source>
        <dbReference type="ARBA" id="ARBA00023136"/>
    </source>
</evidence>
<dbReference type="RefSeq" id="WP_171741380.1">
    <property type="nucleotide sequence ID" value="NZ_CP053435.1"/>
</dbReference>
<dbReference type="Gene3D" id="3.30.240.20">
    <property type="entry name" value="bsu07140 like domains"/>
    <property type="match status" value="1"/>
</dbReference>
<dbReference type="GO" id="GO:0005886">
    <property type="term" value="C:plasma membrane"/>
    <property type="evidence" value="ECO:0007669"/>
    <property type="project" value="UniProtKB-SubCell"/>
</dbReference>
<feature type="transmembrane region" description="Helical" evidence="7">
    <location>
        <begin position="19"/>
        <end position="37"/>
    </location>
</feature>